<evidence type="ECO:0000313" key="5">
    <source>
        <dbReference type="EMBL" id="CAA7055744.1"/>
    </source>
</evidence>
<evidence type="ECO:0000256" key="1">
    <source>
        <dbReference type="ARBA" id="ARBA00022884"/>
    </source>
</evidence>
<dbReference type="PROSITE" id="PS50137">
    <property type="entry name" value="DS_RBD"/>
    <property type="match status" value="1"/>
</dbReference>
<dbReference type="Pfam" id="PF18441">
    <property type="entry name" value="Hen1_Lam_C"/>
    <property type="match status" value="1"/>
</dbReference>
<dbReference type="EMBL" id="CACVBM020001607">
    <property type="protein sequence ID" value="CAA7055744.1"/>
    <property type="molecule type" value="Genomic_DNA"/>
</dbReference>
<dbReference type="Gene3D" id="3.30.160.20">
    <property type="match status" value="1"/>
</dbReference>
<keyword evidence="6" id="KW-1185">Reference proteome</keyword>
<dbReference type="Pfam" id="PF17842">
    <property type="entry name" value="dsRBD2"/>
    <property type="match status" value="1"/>
</dbReference>
<evidence type="ECO:0000256" key="2">
    <source>
        <dbReference type="PROSITE-ProRule" id="PRU00332"/>
    </source>
</evidence>
<dbReference type="Proteomes" id="UP000467841">
    <property type="component" value="Unassembled WGS sequence"/>
</dbReference>
<dbReference type="Pfam" id="PF21224">
    <property type="entry name" value="Hen1_LCD"/>
    <property type="match status" value="1"/>
</dbReference>
<dbReference type="InterPro" id="IPR056755">
    <property type="entry name" value="DSRM_2"/>
</dbReference>
<keyword evidence="1 2" id="KW-0694">RNA-binding</keyword>
<dbReference type="InterPro" id="IPR040813">
    <property type="entry name" value="Hen1_Lam_C"/>
</dbReference>
<dbReference type="OrthoDB" id="2154311at2759"/>
<name>A0A6D2KUJ0_9BRAS</name>
<evidence type="ECO:0000259" key="3">
    <source>
        <dbReference type="PROSITE" id="PS50137"/>
    </source>
</evidence>
<dbReference type="Pfam" id="PF24995">
    <property type="entry name" value="DSRM_2"/>
    <property type="match status" value="1"/>
</dbReference>
<evidence type="ECO:0008006" key="7">
    <source>
        <dbReference type="Google" id="ProtNLM"/>
    </source>
</evidence>
<evidence type="ECO:0000259" key="4">
    <source>
        <dbReference type="PROSITE" id="PS50961"/>
    </source>
</evidence>
<sequence length="640" mass="71353">MACEEEKQTLTPKEIIHEKFGAKASYRIEQVQASSPPKAPFFYYRCHLQLPEFSVVSNVFKNKKDSEQSAAELALEKLGIHPQDDDDDDDSITVEQAWDDIAQRLKHIFSDKFLSADHPLASHIRAIWQRDGERCGSVPVSVISAFDETIISRCEVIDPSVGSDPVLAMSYVIKAAAMLCDYIVLSSKVDAFSRINPNYHAIVKPTHVGRSVTFKAVYIRCTIDGEEVVEPITLAVSPGQYYLDVIAEKLGLEEGGLVLISRTVGKNCRVYSAISKLKTDNSWKADGKRPVAESSHLEKTQNAKASLVCGQDVHGDAIVASVGYMSHGDLEHDDVTLKSFYRICCGVSPNGIYKLSRQALIAAQLPFSFTRQSSWRGPLPKEILSMFCRQQQLSEPVFTISTTPVKPLSDLLRSFKKLKDSDATKYNEYNMKRRGKERVLSSGYRCEVKILSKSQDLVLDCSPGKLYRKEDDAIQNASLKALSWFSSLFDDLDADAEQPRYTSEDLDWMFERNVMIRGAFPSSEKKKKLKRYGGMYGEEDKKRVQTIQNGFLVTIGYSVSVEVDADFSKNGKGLREVVESSKEMEFEVGNGSMNAHLESVVTQMSVGQSACFFTNMPAEELVIAAANDSVRTRSLLSGNE</sequence>
<evidence type="ECO:0000313" key="6">
    <source>
        <dbReference type="Proteomes" id="UP000467841"/>
    </source>
</evidence>
<accession>A0A6D2KUJ0</accession>
<dbReference type="InterPro" id="IPR006630">
    <property type="entry name" value="La_HTH"/>
</dbReference>
<reference evidence="5" key="1">
    <citation type="submission" date="2020-01" db="EMBL/GenBank/DDBJ databases">
        <authorList>
            <person name="Mishra B."/>
        </authorList>
    </citation>
    <scope>NUCLEOTIDE SEQUENCE [LARGE SCALE GENOMIC DNA]</scope>
</reference>
<dbReference type="InterPro" id="IPR014720">
    <property type="entry name" value="dsRBD_dom"/>
</dbReference>
<dbReference type="InterPro" id="IPR040870">
    <property type="entry name" value="HEN1_dsRBD2"/>
</dbReference>
<feature type="domain" description="DRBM" evidence="3">
    <location>
        <begin position="25"/>
        <end position="80"/>
    </location>
</feature>
<gene>
    <name evidence="5" type="ORF">MERR_LOCUS42980</name>
</gene>
<proteinExistence type="predicted"/>
<comment type="caution">
    <text evidence="5">The sequence shown here is derived from an EMBL/GenBank/DDBJ whole genome shotgun (WGS) entry which is preliminary data.</text>
</comment>
<dbReference type="PROSITE" id="PS50961">
    <property type="entry name" value="HTH_LA"/>
    <property type="match status" value="1"/>
</dbReference>
<dbReference type="AlphaFoldDB" id="A0A6D2KUJ0"/>
<organism evidence="5 6">
    <name type="scientific">Microthlaspi erraticum</name>
    <dbReference type="NCBI Taxonomy" id="1685480"/>
    <lineage>
        <taxon>Eukaryota</taxon>
        <taxon>Viridiplantae</taxon>
        <taxon>Streptophyta</taxon>
        <taxon>Embryophyta</taxon>
        <taxon>Tracheophyta</taxon>
        <taxon>Spermatophyta</taxon>
        <taxon>Magnoliopsida</taxon>
        <taxon>eudicotyledons</taxon>
        <taxon>Gunneridae</taxon>
        <taxon>Pentapetalae</taxon>
        <taxon>rosids</taxon>
        <taxon>malvids</taxon>
        <taxon>Brassicales</taxon>
        <taxon>Brassicaceae</taxon>
        <taxon>Coluteocarpeae</taxon>
        <taxon>Microthlaspi</taxon>
    </lineage>
</organism>
<feature type="domain" description="HTH La-type RNA-binding" evidence="4">
    <location>
        <begin position="91"/>
        <end position="202"/>
    </location>
</feature>
<dbReference type="GO" id="GO:0003723">
    <property type="term" value="F:RNA binding"/>
    <property type="evidence" value="ECO:0007669"/>
    <property type="project" value="UniProtKB-UniRule"/>
</dbReference>
<dbReference type="SUPFAM" id="SSF54768">
    <property type="entry name" value="dsRNA-binding domain-like"/>
    <property type="match status" value="1"/>
</dbReference>
<protein>
    <recommendedName>
        <fullName evidence="7">DRBM domain-containing protein</fullName>
    </recommendedName>
</protein>